<dbReference type="PROSITE" id="PS51285">
    <property type="entry name" value="AGC_KINASE_CTER"/>
    <property type="match status" value="1"/>
</dbReference>
<dbReference type="AlphaFoldDB" id="A0A0L0CFN8"/>
<evidence type="ECO:0000256" key="6">
    <source>
        <dbReference type="PROSITE-ProRule" id="PRU10141"/>
    </source>
</evidence>
<dbReference type="PANTHER" id="PTHR24353">
    <property type="entry name" value="CYCLIC NUCLEOTIDE-DEPENDENT PROTEIN KINASE"/>
    <property type="match status" value="1"/>
</dbReference>
<keyword evidence="11" id="KW-1185">Reference proteome</keyword>
<dbReference type="GO" id="GO:0005829">
    <property type="term" value="C:cytosol"/>
    <property type="evidence" value="ECO:0007669"/>
    <property type="project" value="TreeGrafter"/>
</dbReference>
<evidence type="ECO:0000256" key="3">
    <source>
        <dbReference type="ARBA" id="ARBA00022741"/>
    </source>
</evidence>
<dbReference type="InterPro" id="IPR011009">
    <property type="entry name" value="Kinase-like_dom_sf"/>
</dbReference>
<sequence length="352" mass="40745">MPPTKYYSPGVDYDDLLQKFREEFNKAWDNPKPSPESGLDGYDELATLGAGSFGRVVLIKHRNAGNYYAVKILVKDQIVKTKQVTHVHNEKRVLAAINFPFLISLEFSAKDYDYLYLGLPFINGGELFTYHRKVRKFNEKQARFYAAQVFMGLEYMHTMHLLYRDLKPENILLDKYGYIKITDFGFAKKVETRTLTLCGTPEYLAPEIIQSKPYGTSVDWWSFGILLYEFVAGSSPFAPHNRDVMVMYTKICEGTYKMPAYFSAPLKDLIDHLLQVDLSKRYGNLINGIKDIKDHAWFKNVDWYALLNQEIPPPYIPRISNVEDLSNFDKYPDPKPPHKSKVNRHADLFASF</sequence>
<dbReference type="InterPro" id="IPR017441">
    <property type="entry name" value="Protein_kinase_ATP_BS"/>
</dbReference>
<dbReference type="PANTHER" id="PTHR24353:SF152">
    <property type="entry name" value="UT01108P-RELATED"/>
    <property type="match status" value="1"/>
</dbReference>
<dbReference type="GO" id="GO:0005952">
    <property type="term" value="C:cAMP-dependent protein kinase complex"/>
    <property type="evidence" value="ECO:0007669"/>
    <property type="project" value="TreeGrafter"/>
</dbReference>
<dbReference type="InterPro" id="IPR008271">
    <property type="entry name" value="Ser/Thr_kinase_AS"/>
</dbReference>
<dbReference type="Pfam" id="PF00069">
    <property type="entry name" value="Pkinase"/>
    <property type="match status" value="1"/>
</dbReference>
<dbReference type="SUPFAM" id="SSF56112">
    <property type="entry name" value="Protein kinase-like (PK-like)"/>
    <property type="match status" value="1"/>
</dbReference>
<evidence type="ECO:0000256" key="4">
    <source>
        <dbReference type="ARBA" id="ARBA00022777"/>
    </source>
</evidence>
<evidence type="ECO:0000256" key="1">
    <source>
        <dbReference type="ARBA" id="ARBA00022527"/>
    </source>
</evidence>
<feature type="domain" description="Protein kinase" evidence="8">
    <location>
        <begin position="42"/>
        <end position="298"/>
    </location>
</feature>
<protein>
    <submittedName>
        <fullName evidence="10">Protein kinase DC1</fullName>
    </submittedName>
</protein>
<keyword evidence="3 6" id="KW-0547">Nucleotide-binding</keyword>
<feature type="domain" description="AGC-kinase C-terminal" evidence="9">
    <location>
        <begin position="299"/>
        <end position="352"/>
    </location>
</feature>
<dbReference type="GO" id="GO:0005524">
    <property type="term" value="F:ATP binding"/>
    <property type="evidence" value="ECO:0007669"/>
    <property type="project" value="UniProtKB-UniRule"/>
</dbReference>
<reference evidence="10 11" key="1">
    <citation type="journal article" date="2015" name="Nat. Commun.">
        <title>Lucilia cuprina genome unlocks parasitic fly biology to underpin future interventions.</title>
        <authorList>
            <person name="Anstead C.A."/>
            <person name="Korhonen P.K."/>
            <person name="Young N.D."/>
            <person name="Hall R.S."/>
            <person name="Jex A.R."/>
            <person name="Murali S.C."/>
            <person name="Hughes D.S."/>
            <person name="Lee S.F."/>
            <person name="Perry T."/>
            <person name="Stroehlein A.J."/>
            <person name="Ansell B.R."/>
            <person name="Breugelmans B."/>
            <person name="Hofmann A."/>
            <person name="Qu J."/>
            <person name="Dugan S."/>
            <person name="Lee S.L."/>
            <person name="Chao H."/>
            <person name="Dinh H."/>
            <person name="Han Y."/>
            <person name="Doddapaneni H.V."/>
            <person name="Worley K.C."/>
            <person name="Muzny D.M."/>
            <person name="Ioannidis P."/>
            <person name="Waterhouse R.M."/>
            <person name="Zdobnov E.M."/>
            <person name="James P.J."/>
            <person name="Bagnall N.H."/>
            <person name="Kotze A.C."/>
            <person name="Gibbs R.A."/>
            <person name="Richards S."/>
            <person name="Batterham P."/>
            <person name="Gasser R.B."/>
        </authorList>
    </citation>
    <scope>NUCLEOTIDE SEQUENCE [LARGE SCALE GENOMIC DNA]</scope>
    <source>
        <strain evidence="10 11">LS</strain>
        <tissue evidence="10">Full body</tissue>
    </source>
</reference>
<evidence type="ECO:0000256" key="7">
    <source>
        <dbReference type="RuleBase" id="RU000304"/>
    </source>
</evidence>
<dbReference type="SMART" id="SM00220">
    <property type="entry name" value="S_TKc"/>
    <property type="match status" value="1"/>
</dbReference>
<dbReference type="GO" id="GO:0007476">
    <property type="term" value="P:imaginal disc-derived wing morphogenesis"/>
    <property type="evidence" value="ECO:0007669"/>
    <property type="project" value="UniProtKB-ARBA"/>
</dbReference>
<proteinExistence type="inferred from homology"/>
<keyword evidence="1 7" id="KW-0723">Serine/threonine-protein kinase</keyword>
<accession>A0A0L0CFN8</accession>
<evidence type="ECO:0000313" key="11">
    <source>
        <dbReference type="Proteomes" id="UP000037069"/>
    </source>
</evidence>
<organism evidence="10 11">
    <name type="scientific">Lucilia cuprina</name>
    <name type="common">Green bottle fly</name>
    <name type="synonym">Australian sheep blowfly</name>
    <dbReference type="NCBI Taxonomy" id="7375"/>
    <lineage>
        <taxon>Eukaryota</taxon>
        <taxon>Metazoa</taxon>
        <taxon>Ecdysozoa</taxon>
        <taxon>Arthropoda</taxon>
        <taxon>Hexapoda</taxon>
        <taxon>Insecta</taxon>
        <taxon>Pterygota</taxon>
        <taxon>Neoptera</taxon>
        <taxon>Endopterygota</taxon>
        <taxon>Diptera</taxon>
        <taxon>Brachycera</taxon>
        <taxon>Muscomorpha</taxon>
        <taxon>Oestroidea</taxon>
        <taxon>Calliphoridae</taxon>
        <taxon>Luciliinae</taxon>
        <taxon>Lucilia</taxon>
    </lineage>
</organism>
<name>A0A0L0CFN8_LUCCU</name>
<dbReference type="EMBL" id="JRES01000454">
    <property type="protein sequence ID" value="KNC31056.1"/>
    <property type="molecule type" value="Genomic_DNA"/>
</dbReference>
<comment type="caution">
    <text evidence="10">The sequence shown here is derived from an EMBL/GenBank/DDBJ whole genome shotgun (WGS) entry which is preliminary data.</text>
</comment>
<dbReference type="PROSITE" id="PS50011">
    <property type="entry name" value="PROTEIN_KINASE_DOM"/>
    <property type="match status" value="1"/>
</dbReference>
<gene>
    <name evidence="10" type="ORF">FF38_00566</name>
</gene>
<dbReference type="Proteomes" id="UP000037069">
    <property type="component" value="Unassembled WGS sequence"/>
</dbReference>
<keyword evidence="4 10" id="KW-0418">Kinase</keyword>
<evidence type="ECO:0000259" key="8">
    <source>
        <dbReference type="PROSITE" id="PS50011"/>
    </source>
</evidence>
<keyword evidence="5 6" id="KW-0067">ATP-binding</keyword>
<keyword evidence="2" id="KW-0808">Transferase</keyword>
<evidence type="ECO:0000256" key="2">
    <source>
        <dbReference type="ARBA" id="ARBA00022679"/>
    </source>
</evidence>
<evidence type="ECO:0000256" key="5">
    <source>
        <dbReference type="ARBA" id="ARBA00022840"/>
    </source>
</evidence>
<dbReference type="SMART" id="SM00133">
    <property type="entry name" value="S_TK_X"/>
    <property type="match status" value="1"/>
</dbReference>
<evidence type="ECO:0000259" key="9">
    <source>
        <dbReference type="PROSITE" id="PS51285"/>
    </source>
</evidence>
<dbReference type="STRING" id="7375.A0A0L0CFN8"/>
<dbReference type="OrthoDB" id="63267at2759"/>
<dbReference type="PROSITE" id="PS00108">
    <property type="entry name" value="PROTEIN_KINASE_ST"/>
    <property type="match status" value="1"/>
</dbReference>
<comment type="similarity">
    <text evidence="7">Belongs to the protein kinase superfamily.</text>
</comment>
<dbReference type="GO" id="GO:0004691">
    <property type="term" value="F:cAMP-dependent protein kinase activity"/>
    <property type="evidence" value="ECO:0007669"/>
    <property type="project" value="TreeGrafter"/>
</dbReference>
<dbReference type="FunFam" id="1.10.510.10:FF:000005">
    <property type="entry name" value="cAMP-dependent protein kinase catalytic subunit alpha"/>
    <property type="match status" value="1"/>
</dbReference>
<dbReference type="OMA" id="RHEEIFA"/>
<feature type="binding site" evidence="6">
    <location>
        <position position="71"/>
    </location>
    <ligand>
        <name>ATP</name>
        <dbReference type="ChEBI" id="CHEBI:30616"/>
    </ligand>
</feature>
<dbReference type="InterPro" id="IPR000961">
    <property type="entry name" value="AGC-kinase_C"/>
</dbReference>
<dbReference type="InterPro" id="IPR000719">
    <property type="entry name" value="Prot_kinase_dom"/>
</dbReference>
<dbReference type="PROSITE" id="PS00107">
    <property type="entry name" value="PROTEIN_KINASE_ATP"/>
    <property type="match status" value="1"/>
</dbReference>
<evidence type="ECO:0000313" key="10">
    <source>
        <dbReference type="EMBL" id="KNC31056.1"/>
    </source>
</evidence>
<dbReference type="GO" id="GO:0005634">
    <property type="term" value="C:nucleus"/>
    <property type="evidence" value="ECO:0007669"/>
    <property type="project" value="TreeGrafter"/>
</dbReference>
<dbReference type="Gene3D" id="1.10.510.10">
    <property type="entry name" value="Transferase(Phosphotransferase) domain 1"/>
    <property type="match status" value="1"/>
</dbReference>
<dbReference type="Gene3D" id="3.30.200.20">
    <property type="entry name" value="Phosphorylase Kinase, domain 1"/>
    <property type="match status" value="1"/>
</dbReference>